<keyword evidence="4" id="KW-0832">Ubl conjugation</keyword>
<evidence type="ECO:0000256" key="2">
    <source>
        <dbReference type="ARBA" id="ARBA00006019"/>
    </source>
</evidence>
<dbReference type="SMART" id="SM00182">
    <property type="entry name" value="CULLIN"/>
    <property type="match status" value="1"/>
</dbReference>
<dbReference type="GO" id="GO:0005634">
    <property type="term" value="C:nucleus"/>
    <property type="evidence" value="ECO:0007669"/>
    <property type="project" value="UniProtKB-ARBA"/>
</dbReference>
<gene>
    <name evidence="8" type="ORF">O9G_006150</name>
</gene>
<evidence type="ECO:0000313" key="8">
    <source>
        <dbReference type="EMBL" id="EPZ36371.1"/>
    </source>
</evidence>
<keyword evidence="3" id="KW-1017">Isopeptide bond</keyword>
<dbReference type="InterPro" id="IPR045093">
    <property type="entry name" value="Cullin"/>
</dbReference>
<dbReference type="SUPFAM" id="SSF75632">
    <property type="entry name" value="Cullin homology domain"/>
    <property type="match status" value="1"/>
</dbReference>
<evidence type="ECO:0000256" key="6">
    <source>
        <dbReference type="RuleBase" id="RU003829"/>
    </source>
</evidence>
<dbReference type="Gene3D" id="1.10.10.10">
    <property type="entry name" value="Winged helix-like DNA-binding domain superfamily/Winged helix DNA-binding domain"/>
    <property type="match status" value="1"/>
</dbReference>
<dbReference type="SMART" id="SM00884">
    <property type="entry name" value="Cullin_Nedd8"/>
    <property type="match status" value="1"/>
</dbReference>
<dbReference type="Pfam" id="PF00888">
    <property type="entry name" value="Cullin"/>
    <property type="match status" value="1"/>
</dbReference>
<dbReference type="GO" id="GO:0031461">
    <property type="term" value="C:cullin-RING ubiquitin ligase complex"/>
    <property type="evidence" value="ECO:0007669"/>
    <property type="project" value="InterPro"/>
</dbReference>
<feature type="domain" description="Cullin family profile" evidence="7">
    <location>
        <begin position="53"/>
        <end position="281"/>
    </location>
</feature>
<proteinExistence type="inferred from homology"/>
<dbReference type="PROSITE" id="PS50069">
    <property type="entry name" value="CULLIN_2"/>
    <property type="match status" value="1"/>
</dbReference>
<dbReference type="InterPro" id="IPR001373">
    <property type="entry name" value="Cullin_N"/>
</dbReference>
<dbReference type="OMA" id="MAHFEDF"/>
<dbReference type="PANTHER" id="PTHR11932">
    <property type="entry name" value="CULLIN"/>
    <property type="match status" value="1"/>
</dbReference>
<dbReference type="FunFam" id="1.10.10.10:FF:000014">
    <property type="entry name" value="Cullin 1"/>
    <property type="match status" value="1"/>
</dbReference>
<feature type="non-terminal residue" evidence="8">
    <location>
        <position position="1"/>
    </location>
</feature>
<dbReference type="InterPro" id="IPR016157">
    <property type="entry name" value="Cullin_CS"/>
</dbReference>
<dbReference type="HOGENOM" id="CLU_004747_0_1_1"/>
<dbReference type="InterPro" id="IPR016159">
    <property type="entry name" value="Cullin_repeat-like_dom_sf"/>
</dbReference>
<dbReference type="GO" id="GO:0031625">
    <property type="term" value="F:ubiquitin protein ligase binding"/>
    <property type="evidence" value="ECO:0007669"/>
    <property type="project" value="InterPro"/>
</dbReference>
<dbReference type="InterPro" id="IPR016158">
    <property type="entry name" value="Cullin_homology"/>
</dbReference>
<evidence type="ECO:0000256" key="4">
    <source>
        <dbReference type="ARBA" id="ARBA00022843"/>
    </source>
</evidence>
<dbReference type="InterPro" id="IPR036317">
    <property type="entry name" value="Cullin_homology_sf"/>
</dbReference>
<comment type="pathway">
    <text evidence="1">Protein modification; protein ubiquitination.</text>
</comment>
<evidence type="ECO:0000256" key="3">
    <source>
        <dbReference type="ARBA" id="ARBA00022499"/>
    </source>
</evidence>
<comment type="similarity">
    <text evidence="2 5 6">Belongs to the cullin family.</text>
</comment>
<dbReference type="AlphaFoldDB" id="A0A075B1A2"/>
<dbReference type="STRING" id="988480.A0A075B1A2"/>
<organism evidence="8 9">
    <name type="scientific">Rozella allomycis (strain CSF55)</name>
    <dbReference type="NCBI Taxonomy" id="988480"/>
    <lineage>
        <taxon>Eukaryota</taxon>
        <taxon>Fungi</taxon>
        <taxon>Fungi incertae sedis</taxon>
        <taxon>Cryptomycota</taxon>
        <taxon>Cryptomycota incertae sedis</taxon>
        <taxon>Rozella</taxon>
    </lineage>
</organism>
<dbReference type="SUPFAM" id="SSF74788">
    <property type="entry name" value="Cullin repeat-like"/>
    <property type="match status" value="1"/>
</dbReference>
<dbReference type="Proteomes" id="UP000030755">
    <property type="component" value="Unassembled WGS sequence"/>
</dbReference>
<evidence type="ECO:0000256" key="1">
    <source>
        <dbReference type="ARBA" id="ARBA00004906"/>
    </source>
</evidence>
<sequence length="400" mass="46144">DPKAYVECLLKTYQKYAGVVAETFKGDSKFSACLDKSCREFINRNSVCENSLKSPELLARHADNLLKKGGKYESLDLEESLNQIITIFRYIEDKDVFQKFYSKFLSKRLVYGLSISEDSEGSMISKLKELCGFDYTLKLQRMFTDVNLSKDFDKGFQDVFKNSDLKMDFSSLILSTSAWPLSVPSCNFNCPTELKKAIDKITGYYNTKHSGRKLTWLHQHARGEIKASFPNSKIPYTFQVSTYQMAILLLFNDKDEITFDEIKSETALSDDLINGNLSIFLKAKILIENNGKIKYNSDYKSKKAKINLNVPIKTEQKIESEETHKNVEEDRKLYIQAAIVRIMKSRKKLKHVNLMEQVISQLQSRFKPKITDIKKCIDILLDKEYIARDEVEKDVLVYVA</sequence>
<dbReference type="Gene3D" id="1.20.1310.10">
    <property type="entry name" value="Cullin Repeats"/>
    <property type="match status" value="2"/>
</dbReference>
<dbReference type="InterPro" id="IPR036388">
    <property type="entry name" value="WH-like_DNA-bd_sf"/>
</dbReference>
<evidence type="ECO:0000256" key="5">
    <source>
        <dbReference type="PROSITE-ProRule" id="PRU00330"/>
    </source>
</evidence>
<evidence type="ECO:0000259" key="7">
    <source>
        <dbReference type="PROSITE" id="PS50069"/>
    </source>
</evidence>
<dbReference type="Pfam" id="PF10557">
    <property type="entry name" value="Cullin_Nedd8"/>
    <property type="match status" value="1"/>
</dbReference>
<dbReference type="FunFam" id="1.20.1310.10:FF:000012">
    <property type="entry name" value="Cullin 2"/>
    <property type="match status" value="1"/>
</dbReference>
<accession>A0A075B1A2</accession>
<evidence type="ECO:0000313" key="9">
    <source>
        <dbReference type="Proteomes" id="UP000030755"/>
    </source>
</evidence>
<dbReference type="InterPro" id="IPR059120">
    <property type="entry name" value="Cullin-like_AB"/>
</dbReference>
<dbReference type="PROSITE" id="PS01256">
    <property type="entry name" value="CULLIN_1"/>
    <property type="match status" value="1"/>
</dbReference>
<name>A0A075B1A2_ROZAC</name>
<dbReference type="InterPro" id="IPR019559">
    <property type="entry name" value="Cullin_neddylation_domain"/>
</dbReference>
<keyword evidence="9" id="KW-1185">Reference proteome</keyword>
<dbReference type="Pfam" id="PF26557">
    <property type="entry name" value="Cullin_AB"/>
    <property type="match status" value="1"/>
</dbReference>
<dbReference type="GO" id="GO:0006511">
    <property type="term" value="P:ubiquitin-dependent protein catabolic process"/>
    <property type="evidence" value="ECO:0007669"/>
    <property type="project" value="InterPro"/>
</dbReference>
<protein>
    <submittedName>
        <fullName evidence="8">Cullin 1-like protein</fullName>
    </submittedName>
</protein>
<dbReference type="SUPFAM" id="SSF46785">
    <property type="entry name" value="Winged helix' DNA-binding domain"/>
    <property type="match status" value="1"/>
</dbReference>
<dbReference type="OrthoDB" id="27073at2759"/>
<dbReference type="InterPro" id="IPR036390">
    <property type="entry name" value="WH_DNA-bd_sf"/>
</dbReference>
<dbReference type="Gene3D" id="3.30.230.130">
    <property type="entry name" value="Cullin, Chain C, Domain 2"/>
    <property type="match status" value="1"/>
</dbReference>
<reference evidence="8 9" key="1">
    <citation type="journal article" date="2013" name="Curr. Biol.">
        <title>Shared signatures of parasitism and phylogenomics unite Cryptomycota and microsporidia.</title>
        <authorList>
            <person name="James T.Y."/>
            <person name="Pelin A."/>
            <person name="Bonen L."/>
            <person name="Ahrendt S."/>
            <person name="Sain D."/>
            <person name="Corradi N."/>
            <person name="Stajich J.E."/>
        </authorList>
    </citation>
    <scope>NUCLEOTIDE SEQUENCE [LARGE SCALE GENOMIC DNA]</scope>
    <source>
        <strain evidence="8 9">CSF55</strain>
    </source>
</reference>
<dbReference type="EMBL" id="KE560572">
    <property type="protein sequence ID" value="EPZ36371.1"/>
    <property type="molecule type" value="Genomic_DNA"/>
</dbReference>